<evidence type="ECO:0000256" key="3">
    <source>
        <dbReference type="ARBA" id="ARBA00012438"/>
    </source>
</evidence>
<feature type="domain" description="HAMP" evidence="13">
    <location>
        <begin position="97"/>
        <end position="150"/>
    </location>
</feature>
<comment type="catalytic activity">
    <reaction evidence="1">
        <text>ATP + protein L-histidine = ADP + protein N-phospho-L-histidine.</text>
        <dbReference type="EC" id="2.7.13.3"/>
    </reaction>
</comment>
<dbReference type="EC" id="2.7.13.3" evidence="3"/>
<keyword evidence="9" id="KW-0902">Two-component regulatory system</keyword>
<dbReference type="RefSeq" id="WP_138638529.1">
    <property type="nucleotide sequence ID" value="NZ_VCKZ01000175.1"/>
</dbReference>
<feature type="transmembrane region" description="Helical" evidence="11">
    <location>
        <begin position="75"/>
        <end position="95"/>
    </location>
</feature>
<comment type="caution">
    <text evidence="14">The sequence shown here is derived from an EMBL/GenBank/DDBJ whole genome shotgun (WGS) entry which is preliminary data.</text>
</comment>
<evidence type="ECO:0000259" key="12">
    <source>
        <dbReference type="PROSITE" id="PS50109"/>
    </source>
</evidence>
<dbReference type="Pfam" id="PF00672">
    <property type="entry name" value="HAMP"/>
    <property type="match status" value="1"/>
</dbReference>
<dbReference type="InterPro" id="IPR050428">
    <property type="entry name" value="TCS_sensor_his_kinase"/>
</dbReference>
<evidence type="ECO:0000256" key="2">
    <source>
        <dbReference type="ARBA" id="ARBA00004236"/>
    </source>
</evidence>
<evidence type="ECO:0000256" key="7">
    <source>
        <dbReference type="ARBA" id="ARBA00022777"/>
    </source>
</evidence>
<evidence type="ECO:0000256" key="6">
    <source>
        <dbReference type="ARBA" id="ARBA00022692"/>
    </source>
</evidence>
<keyword evidence="6 11" id="KW-0812">Transmembrane</keyword>
<reference evidence="14 15" key="1">
    <citation type="submission" date="2019-05" db="EMBL/GenBank/DDBJ databases">
        <title>Draft genome sequence of Actinomadura geliboluensis A8036.</title>
        <authorList>
            <person name="Saricaoglu S."/>
            <person name="Isik K."/>
        </authorList>
    </citation>
    <scope>NUCLEOTIDE SEQUENCE [LARGE SCALE GENOMIC DNA]</scope>
    <source>
        <strain evidence="14 15">A8036</strain>
    </source>
</reference>
<evidence type="ECO:0000256" key="10">
    <source>
        <dbReference type="ARBA" id="ARBA00023136"/>
    </source>
</evidence>
<dbReference type="Proteomes" id="UP000305238">
    <property type="component" value="Unassembled WGS sequence"/>
</dbReference>
<dbReference type="SMART" id="SM00387">
    <property type="entry name" value="HATPase_c"/>
    <property type="match status" value="1"/>
</dbReference>
<dbReference type="Gene3D" id="6.10.340.10">
    <property type="match status" value="1"/>
</dbReference>
<dbReference type="Pfam" id="PF02518">
    <property type="entry name" value="HATPase_c"/>
    <property type="match status" value="1"/>
</dbReference>
<dbReference type="SUPFAM" id="SSF47384">
    <property type="entry name" value="Homodimeric domain of signal transducing histidine kinase"/>
    <property type="match status" value="1"/>
</dbReference>
<dbReference type="InterPro" id="IPR036890">
    <property type="entry name" value="HATPase_C_sf"/>
</dbReference>
<dbReference type="GO" id="GO:0000155">
    <property type="term" value="F:phosphorelay sensor kinase activity"/>
    <property type="evidence" value="ECO:0007669"/>
    <property type="project" value="InterPro"/>
</dbReference>
<protein>
    <recommendedName>
        <fullName evidence="3">histidine kinase</fullName>
        <ecNumber evidence="3">2.7.13.3</ecNumber>
    </recommendedName>
</protein>
<dbReference type="InterPro" id="IPR003594">
    <property type="entry name" value="HATPase_dom"/>
</dbReference>
<feature type="domain" description="Histidine kinase" evidence="12">
    <location>
        <begin position="158"/>
        <end position="364"/>
    </location>
</feature>
<evidence type="ECO:0000256" key="1">
    <source>
        <dbReference type="ARBA" id="ARBA00000085"/>
    </source>
</evidence>
<dbReference type="PRINTS" id="PR00344">
    <property type="entry name" value="BCTRLSENSOR"/>
</dbReference>
<comment type="subcellular location">
    <subcellularLocation>
        <location evidence="2">Cell membrane</location>
    </subcellularLocation>
</comment>
<dbReference type="OrthoDB" id="3224230at2"/>
<dbReference type="Gene3D" id="3.30.565.10">
    <property type="entry name" value="Histidine kinase-like ATPase, C-terminal domain"/>
    <property type="match status" value="1"/>
</dbReference>
<dbReference type="SMART" id="SM00304">
    <property type="entry name" value="HAMP"/>
    <property type="match status" value="1"/>
</dbReference>
<organism evidence="14 15">
    <name type="scientific">Actinomadura geliboluensis</name>
    <dbReference type="NCBI Taxonomy" id="882440"/>
    <lineage>
        <taxon>Bacteria</taxon>
        <taxon>Bacillati</taxon>
        <taxon>Actinomycetota</taxon>
        <taxon>Actinomycetes</taxon>
        <taxon>Streptosporangiales</taxon>
        <taxon>Thermomonosporaceae</taxon>
        <taxon>Actinomadura</taxon>
    </lineage>
</organism>
<evidence type="ECO:0000256" key="8">
    <source>
        <dbReference type="ARBA" id="ARBA00022989"/>
    </source>
</evidence>
<dbReference type="InterPro" id="IPR036097">
    <property type="entry name" value="HisK_dim/P_sf"/>
</dbReference>
<evidence type="ECO:0000256" key="4">
    <source>
        <dbReference type="ARBA" id="ARBA00022553"/>
    </source>
</evidence>
<evidence type="ECO:0000313" key="15">
    <source>
        <dbReference type="Proteomes" id="UP000305238"/>
    </source>
</evidence>
<proteinExistence type="predicted"/>
<evidence type="ECO:0000259" key="13">
    <source>
        <dbReference type="PROSITE" id="PS50885"/>
    </source>
</evidence>
<keyword evidence="4" id="KW-0597">Phosphoprotein</keyword>
<feature type="transmembrane region" description="Helical" evidence="11">
    <location>
        <begin position="9"/>
        <end position="29"/>
    </location>
</feature>
<dbReference type="InterPro" id="IPR004358">
    <property type="entry name" value="Sig_transdc_His_kin-like_C"/>
</dbReference>
<evidence type="ECO:0000256" key="5">
    <source>
        <dbReference type="ARBA" id="ARBA00022679"/>
    </source>
</evidence>
<dbReference type="PANTHER" id="PTHR45436">
    <property type="entry name" value="SENSOR HISTIDINE KINASE YKOH"/>
    <property type="match status" value="1"/>
</dbReference>
<dbReference type="PROSITE" id="PS50109">
    <property type="entry name" value="HIS_KIN"/>
    <property type="match status" value="1"/>
</dbReference>
<accession>A0A5S4GRE4</accession>
<dbReference type="InterPro" id="IPR005467">
    <property type="entry name" value="His_kinase_dom"/>
</dbReference>
<dbReference type="EMBL" id="VCKZ01000175">
    <property type="protein sequence ID" value="TMR35526.1"/>
    <property type="molecule type" value="Genomic_DNA"/>
</dbReference>
<dbReference type="SUPFAM" id="SSF158472">
    <property type="entry name" value="HAMP domain-like"/>
    <property type="match status" value="1"/>
</dbReference>
<dbReference type="AlphaFoldDB" id="A0A5S4GRE4"/>
<evidence type="ECO:0000313" key="14">
    <source>
        <dbReference type="EMBL" id="TMR35526.1"/>
    </source>
</evidence>
<evidence type="ECO:0000256" key="9">
    <source>
        <dbReference type="ARBA" id="ARBA00023012"/>
    </source>
</evidence>
<keyword evidence="15" id="KW-1185">Reference proteome</keyword>
<gene>
    <name evidence="14" type="ORF">ETD96_22900</name>
</gene>
<keyword evidence="5" id="KW-0808">Transferase</keyword>
<sequence length="364" mass="39095">MTVRARMTLLYGGLFTVITLGVLGAVLWIQTRIVNDRVQDVPFPADPIASGEVDGRKRIIGQEQFQESLVGSQQLVILTAIAVIVVLAFAVSWWLTGRLLRPLHRITGTARRLSLSTLHERIALDGPRDELRQLADTFDAMLDRLERAADSQRRFVANVSHELRTPLAVQRTAIEVGLADPSPERLAVVRAEMLRNTRRSERLIEGLLVLAQGERGLDRRDPVDLAAVVGQVAGENLASAERAGVAVTADTRPVTVAGDEVLLARMVANLVQNAIRYNHRGGTVRVELRDGELTVANTGPHVPPDEVDGLFEPFRRLAGERTGSDGGAGLGLSIVAAIVQAHGGTVTAAANPDGGLTVAVAFPS</sequence>
<dbReference type="GO" id="GO:0005886">
    <property type="term" value="C:plasma membrane"/>
    <property type="evidence" value="ECO:0007669"/>
    <property type="project" value="UniProtKB-SubCell"/>
</dbReference>
<dbReference type="SMART" id="SM00388">
    <property type="entry name" value="HisKA"/>
    <property type="match status" value="1"/>
</dbReference>
<dbReference type="InterPro" id="IPR003661">
    <property type="entry name" value="HisK_dim/P_dom"/>
</dbReference>
<dbReference type="Pfam" id="PF00512">
    <property type="entry name" value="HisKA"/>
    <property type="match status" value="1"/>
</dbReference>
<dbReference type="CDD" id="cd00082">
    <property type="entry name" value="HisKA"/>
    <property type="match status" value="1"/>
</dbReference>
<keyword evidence="7" id="KW-0418">Kinase</keyword>
<dbReference type="CDD" id="cd06225">
    <property type="entry name" value="HAMP"/>
    <property type="match status" value="1"/>
</dbReference>
<dbReference type="Gene3D" id="1.10.287.130">
    <property type="match status" value="1"/>
</dbReference>
<dbReference type="CDD" id="cd00075">
    <property type="entry name" value="HATPase"/>
    <property type="match status" value="1"/>
</dbReference>
<keyword evidence="10 11" id="KW-0472">Membrane</keyword>
<name>A0A5S4GRE4_9ACTN</name>
<dbReference type="PANTHER" id="PTHR45436:SF5">
    <property type="entry name" value="SENSOR HISTIDINE KINASE TRCS"/>
    <property type="match status" value="1"/>
</dbReference>
<keyword evidence="8 11" id="KW-1133">Transmembrane helix</keyword>
<dbReference type="SUPFAM" id="SSF55874">
    <property type="entry name" value="ATPase domain of HSP90 chaperone/DNA topoisomerase II/histidine kinase"/>
    <property type="match status" value="1"/>
</dbReference>
<dbReference type="InterPro" id="IPR003660">
    <property type="entry name" value="HAMP_dom"/>
</dbReference>
<dbReference type="PROSITE" id="PS50885">
    <property type="entry name" value="HAMP"/>
    <property type="match status" value="1"/>
</dbReference>
<evidence type="ECO:0000256" key="11">
    <source>
        <dbReference type="SAM" id="Phobius"/>
    </source>
</evidence>